<organism evidence="2 3">
    <name type="scientific">Camelus ferus</name>
    <name type="common">Wild bactrian camel</name>
    <name type="synonym">Camelus bactrianus ferus</name>
    <dbReference type="NCBI Taxonomy" id="419612"/>
    <lineage>
        <taxon>Eukaryota</taxon>
        <taxon>Metazoa</taxon>
        <taxon>Chordata</taxon>
        <taxon>Craniata</taxon>
        <taxon>Vertebrata</taxon>
        <taxon>Euteleostomi</taxon>
        <taxon>Mammalia</taxon>
        <taxon>Eutheria</taxon>
        <taxon>Laurasiatheria</taxon>
        <taxon>Artiodactyla</taxon>
        <taxon>Tylopoda</taxon>
        <taxon>Camelidae</taxon>
        <taxon>Camelus</taxon>
    </lineage>
</organism>
<protein>
    <submittedName>
        <fullName evidence="3">Alanine and arginine-rich domain-containing protein</fullName>
    </submittedName>
</protein>
<evidence type="ECO:0000313" key="3">
    <source>
        <dbReference type="RefSeq" id="XP_032323444.1"/>
    </source>
</evidence>
<feature type="region of interest" description="Disordered" evidence="1">
    <location>
        <begin position="76"/>
        <end position="114"/>
    </location>
</feature>
<evidence type="ECO:0000256" key="1">
    <source>
        <dbReference type="SAM" id="MobiDB-lite"/>
    </source>
</evidence>
<feature type="compositionally biased region" description="Polar residues" evidence="1">
    <location>
        <begin position="76"/>
        <end position="89"/>
    </location>
</feature>
<proteinExistence type="predicted"/>
<sequence length="259" mass="28528">MPGRERQSREQIKRIQLKPLLELWEPPPPFAATEGKKGRDEAWGNGAGLSGRAVAESHLAGVPRVRWLPRPVPHPSSFSHLETSDQQYKPGSLGRRVSEMGLGDSRRRREGTSWGPHSILARAGLWPSTLRPARGYPGGSQGAAAPKEAPAAAAAVGPLLEDLRRRLVRAFQRAVPRGGLRRSREEAAAAAAREEQSRARVESALAGLRAELLEMHFQNHQLARTLLDLDMKMQQLKKEYELEIASESQSSEDNAVNPE</sequence>
<feature type="compositionally biased region" description="Basic and acidic residues" evidence="1">
    <location>
        <begin position="182"/>
        <end position="198"/>
    </location>
</feature>
<gene>
    <name evidence="3" type="primary">AARD</name>
</gene>
<accession>A0A8B8S1D4</accession>
<feature type="region of interest" description="Disordered" evidence="1">
    <location>
        <begin position="178"/>
        <end position="198"/>
    </location>
</feature>
<dbReference type="KEGG" id="cfr:116659728"/>
<dbReference type="RefSeq" id="XP_032323444.1">
    <property type="nucleotide sequence ID" value="XM_032467553.1"/>
</dbReference>
<dbReference type="PANTHER" id="PTHR32289">
    <property type="entry name" value="PROTEIN FAM167A"/>
    <property type="match status" value="1"/>
</dbReference>
<feature type="compositionally biased region" description="Basic and acidic residues" evidence="1">
    <location>
        <begin position="1"/>
        <end position="13"/>
    </location>
</feature>
<dbReference type="CTD" id="441376"/>
<name>A0A8B8S1D4_CAMFR</name>
<dbReference type="Proteomes" id="UP000694856">
    <property type="component" value="Chromosome 25"/>
</dbReference>
<keyword evidence="2" id="KW-1185">Reference proteome</keyword>
<reference evidence="3" key="1">
    <citation type="submission" date="2025-08" db="UniProtKB">
        <authorList>
            <consortium name="RefSeq"/>
        </authorList>
    </citation>
    <scope>IDENTIFICATION</scope>
    <source>
        <tissue evidence="3">Ear skin</tissue>
    </source>
</reference>
<dbReference type="InterPro" id="IPR051771">
    <property type="entry name" value="FAM167_domain"/>
</dbReference>
<dbReference type="GeneID" id="116659728"/>
<evidence type="ECO:0000313" key="2">
    <source>
        <dbReference type="Proteomes" id="UP000694856"/>
    </source>
</evidence>
<feature type="region of interest" description="Disordered" evidence="1">
    <location>
        <begin position="1"/>
        <end position="49"/>
    </location>
</feature>
<dbReference type="PANTHER" id="PTHR32289:SF2">
    <property type="entry name" value="ALANINE AND ARGININE-RICH DOMAIN-CONTAINING PROTEIN"/>
    <property type="match status" value="1"/>
</dbReference>
<dbReference type="AlphaFoldDB" id="A0A8B8S1D4"/>